<comment type="caution">
    <text evidence="1">The sequence shown here is derived from an EMBL/GenBank/DDBJ whole genome shotgun (WGS) entry which is preliminary data.</text>
</comment>
<dbReference type="RefSeq" id="WP_105038777.1">
    <property type="nucleotide sequence ID" value="NZ_PPSL01000002.1"/>
</dbReference>
<dbReference type="OrthoDB" id="669053at2"/>
<dbReference type="AlphaFoldDB" id="A0A2S7SZ56"/>
<dbReference type="Pfam" id="PF14391">
    <property type="entry name" value="DUF4421"/>
    <property type="match status" value="1"/>
</dbReference>
<proteinExistence type="predicted"/>
<dbReference type="InterPro" id="IPR025535">
    <property type="entry name" value="DUF4421"/>
</dbReference>
<accession>A0A2S7SZ56</accession>
<keyword evidence="2" id="KW-1185">Reference proteome</keyword>
<reference evidence="1 2" key="1">
    <citation type="submission" date="2018-01" db="EMBL/GenBank/DDBJ databases">
        <title>A novel member of the phylum Bacteroidetes isolated from glacier ice.</title>
        <authorList>
            <person name="Liu Q."/>
            <person name="Xin Y.-H."/>
        </authorList>
    </citation>
    <scope>NUCLEOTIDE SEQUENCE [LARGE SCALE GENOMIC DNA]</scope>
    <source>
        <strain evidence="1 2">RB1R16</strain>
    </source>
</reference>
<dbReference type="Proteomes" id="UP000239872">
    <property type="component" value="Unassembled WGS sequence"/>
</dbReference>
<name>A0A2S7SZ56_9BACT</name>
<gene>
    <name evidence="1" type="ORF">CJD36_008875</name>
</gene>
<evidence type="ECO:0008006" key="3">
    <source>
        <dbReference type="Google" id="ProtNLM"/>
    </source>
</evidence>
<sequence length="354" mass="40278">MHRLPLINKAILLTLLLLFIGAHADGKKRIRIRHAKKSKSYIEDYYKKYLIVRAFESTKFTNFRFSDGGSKLIYKPNEHNNAGVGINYKFISLNLGFHVPFTDKDQDKYGKTRQLDLQTHIYARKFIIDFFGQFYKGYYLFNPDIRANYLPSDIIKRPDIRTRDISLMVQYVFNYDHFSYNAPLYQNEVQKKSAGSFIAGGGIYHSHVRADSSLVPHDINDSAFFNGSRFNIASHIGLGISAGYGYTFVIHKRFFVTAMASAGAGLGYSYTSAPGEGRTGAFGPEYDLNLKCAAGYNYGEYFAGVNYIRLLTTANSAFPDTWQEVNRGNFRVIVAKRFKHRRSLLPKSGVIKVD</sequence>
<protein>
    <recommendedName>
        <fullName evidence="3">DUF4421 domain-containing protein</fullName>
    </recommendedName>
</protein>
<evidence type="ECO:0000313" key="1">
    <source>
        <dbReference type="EMBL" id="PQJ11897.1"/>
    </source>
</evidence>
<dbReference type="EMBL" id="PPSL01000002">
    <property type="protein sequence ID" value="PQJ11897.1"/>
    <property type="molecule type" value="Genomic_DNA"/>
</dbReference>
<organism evidence="1 2">
    <name type="scientific">Flavipsychrobacter stenotrophus</name>
    <dbReference type="NCBI Taxonomy" id="2077091"/>
    <lineage>
        <taxon>Bacteria</taxon>
        <taxon>Pseudomonadati</taxon>
        <taxon>Bacteroidota</taxon>
        <taxon>Chitinophagia</taxon>
        <taxon>Chitinophagales</taxon>
        <taxon>Chitinophagaceae</taxon>
        <taxon>Flavipsychrobacter</taxon>
    </lineage>
</organism>
<evidence type="ECO:0000313" key="2">
    <source>
        <dbReference type="Proteomes" id="UP000239872"/>
    </source>
</evidence>